<dbReference type="Gene3D" id="3.40.250.10">
    <property type="entry name" value="Rhodanese-like domain"/>
    <property type="match status" value="1"/>
</dbReference>
<evidence type="ECO:0000313" key="4">
    <source>
        <dbReference type="Proteomes" id="UP000261540"/>
    </source>
</evidence>
<sequence length="295" mass="33283">MAQIILCDSTEVYNILNQYFSVSRLAELNYLCLIDARSKEEYNESHIITARKAKLDTEGKFLIPADVEIECMRYCVVYDSSTSFLLGSGPAMECAEVLAKSCFCPVWILKGGYERFSALYPFMRTQKILYTILELESLMSYPVEVLPGQLYMGDYRQATSLQIHKDLKLSAIVNVSEEMSDIFETCDCTVLHIPAADSAKADLIGSFERVCLFIGSYLNAGSSVLICSSRGISRCSAVVMAFLLHHMKFTLKEAWALVLRCKTNMRPNRGFVQQLSDWELCTLGVRKTSIAEPYY</sequence>
<dbReference type="GO" id="GO:0062030">
    <property type="term" value="P:negative regulation of stress granule assembly"/>
    <property type="evidence" value="ECO:0007669"/>
    <property type="project" value="TreeGrafter"/>
</dbReference>
<dbReference type="AlphaFoldDB" id="A0A3B3SZ28"/>
<dbReference type="Ensembl" id="ENSPKIT00000016834.1">
    <property type="protein sequence ID" value="ENSPKIP00000035894.1"/>
    <property type="gene ID" value="ENSPKIG00000014655.1"/>
</dbReference>
<dbReference type="InterPro" id="IPR053272">
    <property type="entry name" value="STY_interacting-like"/>
</dbReference>
<dbReference type="PROSITE" id="PS50206">
    <property type="entry name" value="RHODANESE_3"/>
    <property type="match status" value="1"/>
</dbReference>
<organism evidence="3 4">
    <name type="scientific">Paramormyrops kingsleyae</name>
    <dbReference type="NCBI Taxonomy" id="1676925"/>
    <lineage>
        <taxon>Eukaryota</taxon>
        <taxon>Metazoa</taxon>
        <taxon>Chordata</taxon>
        <taxon>Craniata</taxon>
        <taxon>Vertebrata</taxon>
        <taxon>Euteleostomi</taxon>
        <taxon>Actinopterygii</taxon>
        <taxon>Neopterygii</taxon>
        <taxon>Teleostei</taxon>
        <taxon>Osteoglossocephala</taxon>
        <taxon>Osteoglossomorpha</taxon>
        <taxon>Osteoglossiformes</taxon>
        <taxon>Mormyridae</taxon>
        <taxon>Paramormyrops</taxon>
    </lineage>
</organism>
<dbReference type="GO" id="GO:0019903">
    <property type="term" value="F:protein phosphatase binding"/>
    <property type="evidence" value="ECO:0007669"/>
    <property type="project" value="TreeGrafter"/>
</dbReference>
<feature type="domain" description="Rhodanese" evidence="2">
    <location>
        <begin position="31"/>
        <end position="124"/>
    </location>
</feature>
<dbReference type="Pfam" id="PF00782">
    <property type="entry name" value="DSPc"/>
    <property type="match status" value="1"/>
</dbReference>
<dbReference type="GO" id="GO:0004864">
    <property type="term" value="F:protein phosphatase inhibitor activity"/>
    <property type="evidence" value="ECO:0007669"/>
    <property type="project" value="TreeGrafter"/>
</dbReference>
<evidence type="ECO:0000313" key="3">
    <source>
        <dbReference type="Ensembl" id="ENSPKIP00000035894.1"/>
    </source>
</evidence>
<dbReference type="GO" id="GO:2001244">
    <property type="term" value="P:positive regulation of intrinsic apoptotic signaling pathway"/>
    <property type="evidence" value="ECO:0007669"/>
    <property type="project" value="TreeGrafter"/>
</dbReference>
<dbReference type="GO" id="GO:0001691">
    <property type="term" value="F:pseudophosphatase activity"/>
    <property type="evidence" value="ECO:0007669"/>
    <property type="project" value="TreeGrafter"/>
</dbReference>
<dbReference type="InterPro" id="IPR020422">
    <property type="entry name" value="TYR_PHOSPHATASE_DUAL_dom"/>
</dbReference>
<dbReference type="GO" id="GO:0005739">
    <property type="term" value="C:mitochondrion"/>
    <property type="evidence" value="ECO:0007669"/>
    <property type="project" value="TreeGrafter"/>
</dbReference>
<dbReference type="PANTHER" id="PTHR46659:SF1">
    <property type="entry name" value="SERINE_THREONINE_TYROSINE-INTERACTING-LIKE PROTEIN 1"/>
    <property type="match status" value="1"/>
</dbReference>
<evidence type="ECO:0000259" key="2">
    <source>
        <dbReference type="PROSITE" id="PS50206"/>
    </source>
</evidence>
<dbReference type="FunFam" id="3.90.190.10:FF:000082">
    <property type="entry name" value="Serine/threonine/tyrosine-interacting-like protein 1"/>
    <property type="match status" value="1"/>
</dbReference>
<dbReference type="Pfam" id="PF00581">
    <property type="entry name" value="Rhodanese"/>
    <property type="match status" value="1"/>
</dbReference>
<keyword evidence="4" id="KW-1185">Reference proteome</keyword>
<dbReference type="PROSITE" id="PS50054">
    <property type="entry name" value="TYR_PHOSPHATASE_DUAL"/>
    <property type="match status" value="1"/>
</dbReference>
<dbReference type="GeneTree" id="ENSGT00940000164883"/>
<dbReference type="CTD" id="51657"/>
<dbReference type="SMART" id="SM00195">
    <property type="entry name" value="DSPc"/>
    <property type="match status" value="1"/>
</dbReference>
<dbReference type="SUPFAM" id="SSF52821">
    <property type="entry name" value="Rhodanese/Cell cycle control phosphatase"/>
    <property type="match status" value="1"/>
</dbReference>
<name>A0A3B3SZ28_9TELE</name>
<protein>
    <submittedName>
        <fullName evidence="3">Serine/threonine/tyrosine interacting-like 1</fullName>
    </submittedName>
</protein>
<reference evidence="3" key="1">
    <citation type="submission" date="2025-05" db="UniProtKB">
        <authorList>
            <consortium name="Ensembl"/>
        </authorList>
    </citation>
    <scope>IDENTIFICATION</scope>
</reference>
<dbReference type="InterPro" id="IPR000340">
    <property type="entry name" value="Dual-sp_phosphatase_cat-dom"/>
</dbReference>
<proteinExistence type="predicted"/>
<dbReference type="SMART" id="SM00450">
    <property type="entry name" value="RHOD"/>
    <property type="match status" value="1"/>
</dbReference>
<dbReference type="SUPFAM" id="SSF52799">
    <property type="entry name" value="(Phosphotyrosine protein) phosphatases II"/>
    <property type="match status" value="1"/>
</dbReference>
<dbReference type="InterPro" id="IPR029021">
    <property type="entry name" value="Prot-tyrosine_phosphatase-like"/>
</dbReference>
<dbReference type="InterPro" id="IPR001763">
    <property type="entry name" value="Rhodanese-like_dom"/>
</dbReference>
<dbReference type="KEGG" id="pki:111847840"/>
<accession>A0A3B3SZ28</accession>
<feature type="domain" description="Tyrosine-protein phosphatase" evidence="1">
    <location>
        <begin position="141"/>
        <end position="284"/>
    </location>
</feature>
<dbReference type="InterPro" id="IPR036873">
    <property type="entry name" value="Rhodanese-like_dom_sf"/>
</dbReference>
<evidence type="ECO:0000259" key="1">
    <source>
        <dbReference type="PROSITE" id="PS50054"/>
    </source>
</evidence>
<dbReference type="Ensembl" id="ENSPKIT00000016814.1">
    <property type="protein sequence ID" value="ENSPKIP00000035874.1"/>
    <property type="gene ID" value="ENSPKIG00000014655.1"/>
</dbReference>
<dbReference type="Proteomes" id="UP000261540">
    <property type="component" value="Unplaced"/>
</dbReference>
<dbReference type="Gene3D" id="3.90.190.10">
    <property type="entry name" value="Protein tyrosine phosphatase superfamily"/>
    <property type="match status" value="1"/>
</dbReference>
<dbReference type="STRING" id="1676925.ENSPKIP00000035874"/>
<dbReference type="PANTHER" id="PTHR46659">
    <property type="entry name" value="SERINE/THREONINE/TYROSINE-INTERACTING-LIKE PROTEIN 1"/>
    <property type="match status" value="1"/>
</dbReference>